<evidence type="ECO:0000256" key="2">
    <source>
        <dbReference type="ARBA" id="ARBA00022695"/>
    </source>
</evidence>
<sequence length="164" mass="18946">MLYNYYVRTDATIVKYAKIKEKLSQFKRKKMVLVGGCFDLIHFGHLKFLKKARRQGNFLIIALESDAFIKKTKRKSPIHSQEERAKILASLNLVDVVVELPFFSKNEQYLEMVKIIKPKIIAVTSGDRQLANKKRQAAMVGAEVKIVTPLLKKYSTKRIINDFN</sequence>
<dbReference type="PANTHER" id="PTHR43793">
    <property type="entry name" value="FAD SYNTHASE"/>
    <property type="match status" value="1"/>
</dbReference>
<dbReference type="NCBIfam" id="TIGR00125">
    <property type="entry name" value="cyt_tran_rel"/>
    <property type="match status" value="1"/>
</dbReference>
<dbReference type="InterPro" id="IPR050385">
    <property type="entry name" value="Archaeal_FAD_synthase"/>
</dbReference>
<dbReference type="AlphaFoldDB" id="A0A1F7JAN8"/>
<dbReference type="InterPro" id="IPR014729">
    <property type="entry name" value="Rossmann-like_a/b/a_fold"/>
</dbReference>
<evidence type="ECO:0000259" key="3">
    <source>
        <dbReference type="Pfam" id="PF01467"/>
    </source>
</evidence>
<accession>A0A1F7JAN8</accession>
<dbReference type="Pfam" id="PF01467">
    <property type="entry name" value="CTP_transf_like"/>
    <property type="match status" value="1"/>
</dbReference>
<dbReference type="Proteomes" id="UP000178857">
    <property type="component" value="Unassembled WGS sequence"/>
</dbReference>
<reference evidence="4 5" key="1">
    <citation type="journal article" date="2016" name="Nat. Commun.">
        <title>Thousands of microbial genomes shed light on interconnected biogeochemical processes in an aquifer system.</title>
        <authorList>
            <person name="Anantharaman K."/>
            <person name="Brown C.T."/>
            <person name="Hug L.A."/>
            <person name="Sharon I."/>
            <person name="Castelle C.J."/>
            <person name="Probst A.J."/>
            <person name="Thomas B.C."/>
            <person name="Singh A."/>
            <person name="Wilkins M.J."/>
            <person name="Karaoz U."/>
            <person name="Brodie E.L."/>
            <person name="Williams K.H."/>
            <person name="Hubbard S.S."/>
            <person name="Banfield J.F."/>
        </authorList>
    </citation>
    <scope>NUCLEOTIDE SEQUENCE [LARGE SCALE GENOMIC DNA]</scope>
</reference>
<protein>
    <recommendedName>
        <fullName evidence="3">Cytidyltransferase-like domain-containing protein</fullName>
    </recommendedName>
</protein>
<keyword evidence="1" id="KW-0808">Transferase</keyword>
<feature type="domain" description="Cytidyltransferase-like" evidence="3">
    <location>
        <begin position="33"/>
        <end position="142"/>
    </location>
</feature>
<evidence type="ECO:0000256" key="1">
    <source>
        <dbReference type="ARBA" id="ARBA00022679"/>
    </source>
</evidence>
<gene>
    <name evidence="4" type="ORF">A2970_01480</name>
</gene>
<keyword evidence="2" id="KW-0548">Nucleotidyltransferase</keyword>
<evidence type="ECO:0000313" key="4">
    <source>
        <dbReference type="EMBL" id="OGK52673.1"/>
    </source>
</evidence>
<dbReference type="GO" id="GO:0016779">
    <property type="term" value="F:nucleotidyltransferase activity"/>
    <property type="evidence" value="ECO:0007669"/>
    <property type="project" value="UniProtKB-KW"/>
</dbReference>
<dbReference type="EMBL" id="MGAT01000017">
    <property type="protein sequence ID" value="OGK52673.1"/>
    <property type="molecule type" value="Genomic_DNA"/>
</dbReference>
<dbReference type="SUPFAM" id="SSF52374">
    <property type="entry name" value="Nucleotidylyl transferase"/>
    <property type="match status" value="1"/>
</dbReference>
<dbReference type="STRING" id="1802069.A2970_01480"/>
<evidence type="ECO:0000313" key="5">
    <source>
        <dbReference type="Proteomes" id="UP000178857"/>
    </source>
</evidence>
<name>A0A1F7JAN8_9BACT</name>
<comment type="caution">
    <text evidence="4">The sequence shown here is derived from an EMBL/GenBank/DDBJ whole genome shotgun (WGS) entry which is preliminary data.</text>
</comment>
<dbReference type="InterPro" id="IPR004821">
    <property type="entry name" value="Cyt_trans-like"/>
</dbReference>
<organism evidence="4 5">
    <name type="scientific">Candidatus Roizmanbacteria bacterium RIFCSPLOWO2_01_FULL_44_13</name>
    <dbReference type="NCBI Taxonomy" id="1802069"/>
    <lineage>
        <taxon>Bacteria</taxon>
        <taxon>Candidatus Roizmaniibacteriota</taxon>
    </lineage>
</organism>
<dbReference type="PANTHER" id="PTHR43793:SF1">
    <property type="entry name" value="FAD SYNTHASE"/>
    <property type="match status" value="1"/>
</dbReference>
<proteinExistence type="predicted"/>
<dbReference type="Gene3D" id="3.40.50.620">
    <property type="entry name" value="HUPs"/>
    <property type="match status" value="1"/>
</dbReference>